<evidence type="ECO:0000256" key="1">
    <source>
        <dbReference type="SAM" id="Phobius"/>
    </source>
</evidence>
<dbReference type="PANTHER" id="PTHR34262:SF1">
    <property type="entry name" value="TRANSMEMBRANE PROTEIN 220"/>
    <property type="match status" value="1"/>
</dbReference>
<dbReference type="PANTHER" id="PTHR34262">
    <property type="entry name" value="TRANSMEMBRANE PROTEIN 220"/>
    <property type="match status" value="1"/>
</dbReference>
<keyword evidence="1" id="KW-1133">Transmembrane helix</keyword>
<gene>
    <name evidence="2" type="ORF">RRG08_005267</name>
</gene>
<sequence>MAHVNQEWSLLWKVTHLFLALFFSLACFVNRNDADWYLWMPIYSMPCLLCFSAALKPSLTNGSAWHSMTTLLFYGCLLYAIFEMFALTMVFSTKGMINPFSVEEGRELGGLTIIVTWAGMVLSPWTANGSCKSSEQSPVTSLLWVMVSLAVIPLAFWSLCFIPGLGTSLGHCIGMKSC</sequence>
<feature type="transmembrane region" description="Helical" evidence="1">
    <location>
        <begin position="67"/>
        <end position="87"/>
    </location>
</feature>
<proteinExistence type="predicted"/>
<dbReference type="InterPro" id="IPR029377">
    <property type="entry name" value="TMEM220"/>
</dbReference>
<dbReference type="EMBL" id="JAWDGP010006494">
    <property type="protein sequence ID" value="KAK3739995.1"/>
    <property type="molecule type" value="Genomic_DNA"/>
</dbReference>
<keyword evidence="1" id="KW-0472">Membrane</keyword>
<dbReference type="AlphaFoldDB" id="A0AAE1CWG7"/>
<feature type="transmembrane region" description="Helical" evidence="1">
    <location>
        <begin position="108"/>
        <end position="127"/>
    </location>
</feature>
<dbReference type="Proteomes" id="UP001283361">
    <property type="component" value="Unassembled WGS sequence"/>
</dbReference>
<feature type="transmembrane region" description="Helical" evidence="1">
    <location>
        <begin position="12"/>
        <end position="29"/>
    </location>
</feature>
<evidence type="ECO:0000313" key="3">
    <source>
        <dbReference type="Proteomes" id="UP001283361"/>
    </source>
</evidence>
<keyword evidence="3" id="KW-1185">Reference proteome</keyword>
<keyword evidence="1" id="KW-0812">Transmembrane</keyword>
<comment type="caution">
    <text evidence="2">The sequence shown here is derived from an EMBL/GenBank/DDBJ whole genome shotgun (WGS) entry which is preliminary data.</text>
</comment>
<evidence type="ECO:0000313" key="2">
    <source>
        <dbReference type="EMBL" id="KAK3739995.1"/>
    </source>
</evidence>
<reference evidence="2" key="1">
    <citation type="journal article" date="2023" name="G3 (Bethesda)">
        <title>A reference genome for the long-term kleptoplast-retaining sea slug Elysia crispata morphotype clarki.</title>
        <authorList>
            <person name="Eastman K.E."/>
            <person name="Pendleton A.L."/>
            <person name="Shaikh M.A."/>
            <person name="Suttiyut T."/>
            <person name="Ogas R."/>
            <person name="Tomko P."/>
            <person name="Gavelis G."/>
            <person name="Widhalm J.R."/>
            <person name="Wisecaver J.H."/>
        </authorList>
    </citation>
    <scope>NUCLEOTIDE SEQUENCE</scope>
    <source>
        <strain evidence="2">ECLA1</strain>
    </source>
</reference>
<name>A0AAE1CWG7_9GAST</name>
<feature type="transmembrane region" description="Helical" evidence="1">
    <location>
        <begin position="36"/>
        <end position="55"/>
    </location>
</feature>
<evidence type="ECO:0008006" key="4">
    <source>
        <dbReference type="Google" id="ProtNLM"/>
    </source>
</evidence>
<organism evidence="2 3">
    <name type="scientific">Elysia crispata</name>
    <name type="common">lettuce slug</name>
    <dbReference type="NCBI Taxonomy" id="231223"/>
    <lineage>
        <taxon>Eukaryota</taxon>
        <taxon>Metazoa</taxon>
        <taxon>Spiralia</taxon>
        <taxon>Lophotrochozoa</taxon>
        <taxon>Mollusca</taxon>
        <taxon>Gastropoda</taxon>
        <taxon>Heterobranchia</taxon>
        <taxon>Euthyneura</taxon>
        <taxon>Panpulmonata</taxon>
        <taxon>Sacoglossa</taxon>
        <taxon>Placobranchoidea</taxon>
        <taxon>Plakobranchidae</taxon>
        <taxon>Elysia</taxon>
    </lineage>
</organism>
<feature type="transmembrane region" description="Helical" evidence="1">
    <location>
        <begin position="142"/>
        <end position="166"/>
    </location>
</feature>
<accession>A0AAE1CWG7</accession>
<dbReference type="Pfam" id="PF15071">
    <property type="entry name" value="TMEM220"/>
    <property type="match status" value="1"/>
</dbReference>
<protein>
    <recommendedName>
        <fullName evidence="4">Transmembrane protein 220</fullName>
    </recommendedName>
</protein>